<dbReference type="Pfam" id="PF02812">
    <property type="entry name" value="ELFV_dehydrog_N"/>
    <property type="match status" value="1"/>
</dbReference>
<evidence type="ECO:0000256" key="2">
    <source>
        <dbReference type="ARBA" id="ARBA00011643"/>
    </source>
</evidence>
<dbReference type="PIRSF" id="PIRSF000185">
    <property type="entry name" value="Glu_DH"/>
    <property type="match status" value="1"/>
</dbReference>
<dbReference type="InterPro" id="IPR036291">
    <property type="entry name" value="NAD(P)-bd_dom_sf"/>
</dbReference>
<dbReference type="Gene3D" id="1.10.285.10">
    <property type="entry name" value="Glutamate Dehydrogenase, chain A, domain 3"/>
    <property type="match status" value="2"/>
</dbReference>
<dbReference type="SMART" id="SM00839">
    <property type="entry name" value="ELFV_dehydrog"/>
    <property type="match status" value="1"/>
</dbReference>
<dbReference type="Proteomes" id="UP001519294">
    <property type="component" value="Unassembled WGS sequence"/>
</dbReference>
<dbReference type="InterPro" id="IPR046346">
    <property type="entry name" value="Aminoacid_DH-like_N_sf"/>
</dbReference>
<dbReference type="InterPro" id="IPR033922">
    <property type="entry name" value="NAD_bind_Glu_DH"/>
</dbReference>
<comment type="caution">
    <text evidence="8">The sequence shown here is derived from an EMBL/GenBank/DDBJ whole genome shotgun (WGS) entry which is preliminary data.</text>
</comment>
<evidence type="ECO:0000256" key="1">
    <source>
        <dbReference type="ARBA" id="ARBA00006382"/>
    </source>
</evidence>
<dbReference type="NCBIfam" id="NF006929">
    <property type="entry name" value="PRK09414.1"/>
    <property type="match status" value="1"/>
</dbReference>
<feature type="domain" description="Glutamate/phenylalanine/leucine/valine/L-tryptophan dehydrogenase C-terminal" evidence="7">
    <location>
        <begin position="218"/>
        <end position="459"/>
    </location>
</feature>
<dbReference type="PRINTS" id="PR00082">
    <property type="entry name" value="GLFDHDRGNASE"/>
</dbReference>
<evidence type="ECO:0000256" key="3">
    <source>
        <dbReference type="ARBA" id="ARBA00012896"/>
    </source>
</evidence>
<name>A0ABS4SBL6_9BACI</name>
<evidence type="ECO:0000259" key="7">
    <source>
        <dbReference type="SMART" id="SM00839"/>
    </source>
</evidence>
<dbReference type="InterPro" id="IPR006097">
    <property type="entry name" value="Glu/Leu/Phe/Val/Trp_DH_dimer"/>
</dbReference>
<evidence type="ECO:0000313" key="9">
    <source>
        <dbReference type="Proteomes" id="UP001519294"/>
    </source>
</evidence>
<dbReference type="PANTHER" id="PTHR43571">
    <property type="entry name" value="NADP-SPECIFIC GLUTAMATE DEHYDROGENASE 1-RELATED"/>
    <property type="match status" value="1"/>
</dbReference>
<dbReference type="SUPFAM" id="SSF51735">
    <property type="entry name" value="NAD(P)-binding Rossmann-fold domains"/>
    <property type="match status" value="1"/>
</dbReference>
<dbReference type="Gene3D" id="3.40.50.720">
    <property type="entry name" value="NAD(P)-binding Rossmann-like Domain"/>
    <property type="match status" value="1"/>
</dbReference>
<gene>
    <name evidence="8" type="ORF">J2Z81_002894</name>
</gene>
<dbReference type="EMBL" id="JAGIKX010000041">
    <property type="protein sequence ID" value="MBP2258906.1"/>
    <property type="molecule type" value="Genomic_DNA"/>
</dbReference>
<comment type="subunit">
    <text evidence="2">Homohexamer.</text>
</comment>
<dbReference type="InterPro" id="IPR014362">
    <property type="entry name" value="Glu_DH"/>
</dbReference>
<evidence type="ECO:0000256" key="4">
    <source>
        <dbReference type="ARBA" id="ARBA00023002"/>
    </source>
</evidence>
<proteinExistence type="inferred from homology"/>
<dbReference type="InterPro" id="IPR006095">
    <property type="entry name" value="Glu/Leu/Phe/Val/Trp_DH"/>
</dbReference>
<keyword evidence="4 5" id="KW-0560">Oxidoreductase</keyword>
<dbReference type="Pfam" id="PF00208">
    <property type="entry name" value="ELFV_dehydrog"/>
    <property type="match status" value="1"/>
</dbReference>
<sequence>MMDLIKKNSLTDEQKAKEYLKNVYATIKHRDPHEQEFLQSVKEIFESLTPVFVKHPTYMENGILERIAEPERIITFRVPWVDDYGKVQVNRGYRVQFNSAIGPYKGGLRFHPSVNASIVKFLGLQQIFKNSLTGQPIGGGKGGADFDPKGKTDAEIRRFCQSFMTELSKHIGPDIDIPAGDIGVGAKEIGYMFGQYKRLQGRFEAGVLTGKGLGYGGSIGRKEATGYGTIYFVQEMLKDQDMSLENCTVVVSGSGNVSIYAIEKAISLGAKVVACSDSCGYIYDENGINVETVKQIKEVNNDRISSYLQFHPEAKYFDGCSGIWSIPCDVALPCATQNEIDQDSANQLLDNGVKIVAEGANMPSTAEAIRVFQSNNVLFGPAKAVNAGGVAVSSLEMAQNSMRMAWSFEEVDQKLHEIMKNIYNNCVTAAKDYGQEGNLIAGANISGFIKVADAMIDQGII</sequence>
<dbReference type="InterPro" id="IPR050724">
    <property type="entry name" value="Glu_Leu_Phe_Val_DH"/>
</dbReference>
<evidence type="ECO:0000256" key="5">
    <source>
        <dbReference type="PIRNR" id="PIRNR000185"/>
    </source>
</evidence>
<dbReference type="PANTHER" id="PTHR43571:SF1">
    <property type="entry name" value="NADP-SPECIFIC GLUTAMATE DEHYDROGENASE 1-RELATED"/>
    <property type="match status" value="1"/>
</dbReference>
<organism evidence="8 9">
    <name type="scientific">Virgibacillus alimentarius</name>
    <dbReference type="NCBI Taxonomy" id="698769"/>
    <lineage>
        <taxon>Bacteria</taxon>
        <taxon>Bacillati</taxon>
        <taxon>Bacillota</taxon>
        <taxon>Bacilli</taxon>
        <taxon>Bacillales</taxon>
        <taxon>Bacillaceae</taxon>
        <taxon>Virgibacillus</taxon>
    </lineage>
</organism>
<evidence type="ECO:0000256" key="6">
    <source>
        <dbReference type="RuleBase" id="RU004417"/>
    </source>
</evidence>
<keyword evidence="9" id="KW-1185">Reference proteome</keyword>
<dbReference type="SUPFAM" id="SSF53223">
    <property type="entry name" value="Aminoacid dehydrogenase-like, N-terminal domain"/>
    <property type="match status" value="1"/>
</dbReference>
<evidence type="ECO:0000313" key="8">
    <source>
        <dbReference type="EMBL" id="MBP2258906.1"/>
    </source>
</evidence>
<reference evidence="8 9" key="1">
    <citation type="submission" date="2021-03" db="EMBL/GenBank/DDBJ databases">
        <title>Genomic Encyclopedia of Type Strains, Phase IV (KMG-IV): sequencing the most valuable type-strain genomes for metagenomic binning, comparative biology and taxonomic classification.</title>
        <authorList>
            <person name="Goeker M."/>
        </authorList>
    </citation>
    <scope>NUCLEOTIDE SEQUENCE [LARGE SCALE GENOMIC DNA]</scope>
    <source>
        <strain evidence="8 9">DSM 25790</strain>
    </source>
</reference>
<protein>
    <recommendedName>
        <fullName evidence="3 5">Glutamate dehydrogenase</fullName>
    </recommendedName>
</protein>
<accession>A0ABS4SBL6</accession>
<dbReference type="GO" id="GO:0004354">
    <property type="term" value="F:glutamate dehydrogenase (NADP+) activity"/>
    <property type="evidence" value="ECO:0007669"/>
    <property type="project" value="UniProtKB-EC"/>
</dbReference>
<comment type="similarity">
    <text evidence="1 5 6">Belongs to the Glu/Leu/Phe/Val dehydrogenases family.</text>
</comment>
<dbReference type="CDD" id="cd05313">
    <property type="entry name" value="NAD_bind_2_Glu_DH"/>
    <property type="match status" value="1"/>
</dbReference>
<dbReference type="InterPro" id="IPR006096">
    <property type="entry name" value="Glu/Leu/Phe/Val/Trp_DH_C"/>
</dbReference>
<dbReference type="Gene3D" id="3.40.50.10860">
    <property type="entry name" value="Leucine Dehydrogenase, chain A, domain 1"/>
    <property type="match status" value="1"/>
</dbReference>